<evidence type="ECO:0008006" key="4">
    <source>
        <dbReference type="Google" id="ProtNLM"/>
    </source>
</evidence>
<evidence type="ECO:0000256" key="1">
    <source>
        <dbReference type="SAM" id="Coils"/>
    </source>
</evidence>
<reference evidence="3" key="1">
    <citation type="submission" date="2015-08" db="EMBL/GenBank/DDBJ databases">
        <title>Comparative genomics of the Campylobacter concisus group.</title>
        <authorList>
            <person name="Miller W.G."/>
            <person name="Yee E."/>
            <person name="Chapman M.H."/>
            <person name="Huynh S."/>
            <person name="Bono J.L."/>
            <person name="On S.L.W."/>
            <person name="St Leger J."/>
            <person name="Foster G."/>
            <person name="Parker C.T."/>
        </authorList>
    </citation>
    <scope>NUCLEOTIDE SEQUENCE [LARGE SCALE GENOMIC DNA]</scope>
    <source>
        <strain evidence="3">ATCC 33237</strain>
    </source>
</reference>
<gene>
    <name evidence="2" type="ORF">CCON33237_0952</name>
</gene>
<sequence length="244" mass="28260">MDFQNIQKQISVLKESLTALEENSEHEIGLAVGVVEFNKNADELKKKLTNLKGESDFFKSVFNTEDYYENISTYLEQIKRSLNYKIEKNGVSFKANENLQESYVAILNIIEILVAEYQIQNKNKAKNLFSRTTDTTQIKSILAELNTLQERIHNVLHIHSRIVSNVILQNFKIIYTFFYNCIKAAKQRKDELLLVEIAGITDKIITMIKPVFSAKILNTNELIYHYLIFELKELKACAIDEELV</sequence>
<protein>
    <recommendedName>
        <fullName evidence="4">Imidazole glycerol phosphate synthase</fullName>
    </recommendedName>
</protein>
<dbReference type="EMBL" id="CP012541">
    <property type="protein sequence ID" value="ALF47632.1"/>
    <property type="molecule type" value="Genomic_DNA"/>
</dbReference>
<dbReference type="PATRIC" id="fig|199.248.peg.985"/>
<name>A0A0M3V2F6_9BACT</name>
<feature type="coiled-coil region" evidence="1">
    <location>
        <begin position="3"/>
        <end position="54"/>
    </location>
</feature>
<dbReference type="GeneID" id="28662629"/>
<dbReference type="KEGG" id="ccoc:CCON33237_0952"/>
<evidence type="ECO:0000313" key="3">
    <source>
        <dbReference type="Proteomes" id="UP000066049"/>
    </source>
</evidence>
<dbReference type="AlphaFoldDB" id="A0A0M3V2F6"/>
<dbReference type="Proteomes" id="UP000066049">
    <property type="component" value="Chromosome"/>
</dbReference>
<proteinExistence type="predicted"/>
<accession>A0A0M3V2F6</accession>
<organism evidence="2 3">
    <name type="scientific">Campylobacter concisus</name>
    <dbReference type="NCBI Taxonomy" id="199"/>
    <lineage>
        <taxon>Bacteria</taxon>
        <taxon>Pseudomonadati</taxon>
        <taxon>Campylobacterota</taxon>
        <taxon>Epsilonproteobacteria</taxon>
        <taxon>Campylobacterales</taxon>
        <taxon>Campylobacteraceae</taxon>
        <taxon>Campylobacter</taxon>
    </lineage>
</organism>
<keyword evidence="1" id="KW-0175">Coiled coil</keyword>
<dbReference type="RefSeq" id="WP_054197402.1">
    <property type="nucleotide sequence ID" value="NZ_CABMKQ010000036.1"/>
</dbReference>
<evidence type="ECO:0000313" key="2">
    <source>
        <dbReference type="EMBL" id="ALF47632.1"/>
    </source>
</evidence>